<evidence type="ECO:0000256" key="1">
    <source>
        <dbReference type="ARBA" id="ARBA00023125"/>
    </source>
</evidence>
<evidence type="ECO:0000313" key="5">
    <source>
        <dbReference type="Proteomes" id="UP000461768"/>
    </source>
</evidence>
<name>A0A7V7QIZ0_9FIRM</name>
<organism evidence="4 5">
    <name type="scientific">Candidatus Galacturonatibacter soehngenii</name>
    <dbReference type="NCBI Taxonomy" id="2307010"/>
    <lineage>
        <taxon>Bacteria</taxon>
        <taxon>Bacillati</taxon>
        <taxon>Bacillota</taxon>
        <taxon>Clostridia</taxon>
        <taxon>Lachnospirales</taxon>
        <taxon>Lachnospiraceae</taxon>
        <taxon>Candidatus Galacturonatibacter</taxon>
    </lineage>
</organism>
<accession>A0A7V7QIZ0</accession>
<dbReference type="InterPro" id="IPR036894">
    <property type="entry name" value="YbaB-like_sf"/>
</dbReference>
<keyword evidence="5" id="KW-1185">Reference proteome</keyword>
<comment type="similarity">
    <text evidence="2">Belongs to the YbaB/EbfC family.</text>
</comment>
<dbReference type="GO" id="GO:0003677">
    <property type="term" value="F:DNA binding"/>
    <property type="evidence" value="ECO:0007669"/>
    <property type="project" value="UniProtKB-UniRule"/>
</dbReference>
<evidence type="ECO:0000313" key="4">
    <source>
        <dbReference type="EMBL" id="KAB1436555.1"/>
    </source>
</evidence>
<comment type="caution">
    <text evidence="4">The sequence shown here is derived from an EMBL/GenBank/DDBJ whole genome shotgun (WGS) entry which is preliminary data.</text>
</comment>
<comment type="function">
    <text evidence="2">Binds to DNA and alters its conformation. May be involved in regulation of gene expression, nucleoid organization and DNA protection.</text>
</comment>
<proteinExistence type="inferred from homology"/>
<feature type="coiled-coil region" evidence="3">
    <location>
        <begin position="17"/>
        <end position="44"/>
    </location>
</feature>
<comment type="subunit">
    <text evidence="2">Homodimer.</text>
</comment>
<dbReference type="HAMAP" id="MF_00274">
    <property type="entry name" value="DNA_YbaB_EbfC"/>
    <property type="match status" value="1"/>
</dbReference>
<evidence type="ECO:0000256" key="3">
    <source>
        <dbReference type="SAM" id="Coils"/>
    </source>
</evidence>
<dbReference type="AlphaFoldDB" id="A0A7V7QIZ0"/>
<dbReference type="GO" id="GO:0005829">
    <property type="term" value="C:cytosol"/>
    <property type="evidence" value="ECO:0007669"/>
    <property type="project" value="TreeGrafter"/>
</dbReference>
<dbReference type="OrthoDB" id="9795263at2"/>
<dbReference type="Proteomes" id="UP000461768">
    <property type="component" value="Unassembled WGS sequence"/>
</dbReference>
<gene>
    <name evidence="4" type="ORF">F7O84_14425</name>
</gene>
<keyword evidence="3" id="KW-0175">Coiled coil</keyword>
<dbReference type="InterPro" id="IPR004401">
    <property type="entry name" value="YbaB/EbfC"/>
</dbReference>
<sequence>MAKRGGFPGGMGMPGNMNNLMKQAQKMQKQMEETTKALEEKEITATAGGGAVEITMTGKKEIKKVKLSEEVVDPDDIEMLEDLIMAATNEAIRQIEELSSSSMAKITGGLGGLGGGFPF</sequence>
<keyword evidence="2" id="KW-0963">Cytoplasm</keyword>
<reference evidence="4 5" key="2">
    <citation type="submission" date="2020-02" db="EMBL/GenBank/DDBJ databases">
        <title>Candidatus Galacturonibacter soehngenii shows hetero-acetogenic catabolism of galacturonic acid but lacks a canonical carbon monoxide dehydrogenase/acetyl-CoA synthase complex.</title>
        <authorList>
            <person name="Diender M."/>
            <person name="Stouten G.R."/>
            <person name="Petersen J.F."/>
            <person name="Nielsen P.H."/>
            <person name="Dueholm M.S."/>
            <person name="Pronk J.T."/>
            <person name="Van Loosdrecht M.C.M."/>
        </authorList>
    </citation>
    <scope>NUCLEOTIDE SEQUENCE [LARGE SCALE GENOMIC DNA]</scope>
    <source>
        <strain evidence="4">GalUA</strain>
    </source>
</reference>
<dbReference type="GO" id="GO:0043590">
    <property type="term" value="C:bacterial nucleoid"/>
    <property type="evidence" value="ECO:0007669"/>
    <property type="project" value="UniProtKB-UniRule"/>
</dbReference>
<evidence type="ECO:0000256" key="2">
    <source>
        <dbReference type="HAMAP-Rule" id="MF_00274"/>
    </source>
</evidence>
<dbReference type="PANTHER" id="PTHR33449">
    <property type="entry name" value="NUCLEOID-ASSOCIATED PROTEIN YBAB"/>
    <property type="match status" value="1"/>
</dbReference>
<dbReference type="Gene3D" id="3.30.1310.10">
    <property type="entry name" value="Nucleoid-associated protein YbaB-like domain"/>
    <property type="match status" value="1"/>
</dbReference>
<comment type="subcellular location">
    <subcellularLocation>
        <location evidence="2">Cytoplasm</location>
        <location evidence="2">Nucleoid</location>
    </subcellularLocation>
</comment>
<reference evidence="4 5" key="1">
    <citation type="submission" date="2019-09" db="EMBL/GenBank/DDBJ databases">
        <authorList>
            <person name="Valk L.C."/>
        </authorList>
    </citation>
    <scope>NUCLEOTIDE SEQUENCE [LARGE SCALE GENOMIC DNA]</scope>
    <source>
        <strain evidence="4">GalUA</strain>
    </source>
</reference>
<dbReference type="Pfam" id="PF02575">
    <property type="entry name" value="YbaB_DNA_bd"/>
    <property type="match status" value="1"/>
</dbReference>
<dbReference type="NCBIfam" id="TIGR00103">
    <property type="entry name" value="DNA_YbaB_EbfC"/>
    <property type="match status" value="1"/>
</dbReference>
<keyword evidence="1 2" id="KW-0238">DNA-binding</keyword>
<dbReference type="PANTHER" id="PTHR33449:SF1">
    <property type="entry name" value="NUCLEOID-ASSOCIATED PROTEIN YBAB"/>
    <property type="match status" value="1"/>
</dbReference>
<dbReference type="RefSeq" id="WP_151146808.1">
    <property type="nucleotide sequence ID" value="NZ_WAGX01000006.1"/>
</dbReference>
<protein>
    <recommendedName>
        <fullName evidence="2">Nucleoid-associated protein F7O84_14425</fullName>
    </recommendedName>
</protein>
<dbReference type="PIRSF" id="PIRSF004555">
    <property type="entry name" value="UCP004555"/>
    <property type="match status" value="1"/>
</dbReference>
<dbReference type="SUPFAM" id="SSF82607">
    <property type="entry name" value="YbaB-like"/>
    <property type="match status" value="1"/>
</dbReference>
<dbReference type="EMBL" id="WAGX01000006">
    <property type="protein sequence ID" value="KAB1436555.1"/>
    <property type="molecule type" value="Genomic_DNA"/>
</dbReference>